<dbReference type="OrthoDB" id="6754815at2759"/>
<evidence type="ECO:0000256" key="1">
    <source>
        <dbReference type="SAM" id="MobiDB-lite"/>
    </source>
</evidence>
<dbReference type="AlphaFoldDB" id="A0A232FJK3"/>
<feature type="compositionally biased region" description="Basic residues" evidence="1">
    <location>
        <begin position="95"/>
        <end position="117"/>
    </location>
</feature>
<proteinExistence type="predicted"/>
<evidence type="ECO:0000313" key="2">
    <source>
        <dbReference type="EMBL" id="OXU30852.1"/>
    </source>
</evidence>
<keyword evidence="3" id="KW-1185">Reference proteome</keyword>
<dbReference type="Proteomes" id="UP000215335">
    <property type="component" value="Unassembled WGS sequence"/>
</dbReference>
<organism evidence="2 3">
    <name type="scientific">Trichomalopsis sarcophagae</name>
    <dbReference type="NCBI Taxonomy" id="543379"/>
    <lineage>
        <taxon>Eukaryota</taxon>
        <taxon>Metazoa</taxon>
        <taxon>Ecdysozoa</taxon>
        <taxon>Arthropoda</taxon>
        <taxon>Hexapoda</taxon>
        <taxon>Insecta</taxon>
        <taxon>Pterygota</taxon>
        <taxon>Neoptera</taxon>
        <taxon>Endopterygota</taxon>
        <taxon>Hymenoptera</taxon>
        <taxon>Apocrita</taxon>
        <taxon>Proctotrupomorpha</taxon>
        <taxon>Chalcidoidea</taxon>
        <taxon>Pteromalidae</taxon>
        <taxon>Pteromalinae</taxon>
        <taxon>Trichomalopsis</taxon>
    </lineage>
</organism>
<protein>
    <recommendedName>
        <fullName evidence="4">H15 domain-containing protein</fullName>
    </recommendedName>
</protein>
<evidence type="ECO:0000313" key="3">
    <source>
        <dbReference type="Proteomes" id="UP000215335"/>
    </source>
</evidence>
<feature type="region of interest" description="Disordered" evidence="1">
    <location>
        <begin position="73"/>
        <end position="130"/>
    </location>
</feature>
<name>A0A232FJK3_9HYME</name>
<gene>
    <name evidence="2" type="ORF">TSAR_012656</name>
</gene>
<accession>A0A232FJK3</accession>
<dbReference type="InterPro" id="IPR036390">
    <property type="entry name" value="WH_DNA-bd_sf"/>
</dbReference>
<comment type="caution">
    <text evidence="2">The sequence shown here is derived from an EMBL/GenBank/DDBJ whole genome shotgun (WGS) entry which is preliminary data.</text>
</comment>
<dbReference type="SUPFAM" id="SSF46785">
    <property type="entry name" value="Winged helix' DNA-binding domain"/>
    <property type="match status" value="1"/>
</dbReference>
<dbReference type="EMBL" id="NNAY01000114">
    <property type="protein sequence ID" value="OXU30852.1"/>
    <property type="molecule type" value="Genomic_DNA"/>
</dbReference>
<reference evidence="2 3" key="1">
    <citation type="journal article" date="2017" name="Curr. Biol.">
        <title>The Evolution of Venom by Co-option of Single-Copy Genes.</title>
        <authorList>
            <person name="Martinson E.O."/>
            <person name="Mrinalini"/>
            <person name="Kelkar Y.D."/>
            <person name="Chang C.H."/>
            <person name="Werren J.H."/>
        </authorList>
    </citation>
    <scope>NUCLEOTIDE SEQUENCE [LARGE SCALE GENOMIC DNA]</scope>
    <source>
        <strain evidence="2 3">Alberta</strain>
        <tissue evidence="2">Whole body</tissue>
    </source>
</reference>
<sequence length="130" mass="14379">MTKECGKSVFLERVLGVISNLGAVRGSSARDILNYLLSSCADKSSSRNLTLQLQQALKQAVIAGLLKLQGGRYKIRKSEDTPPKPKSDEEEKSKLPSRQKTKKKKKKNKRRKGKHSSKNSEASGAGIRIR</sequence>
<feature type="compositionally biased region" description="Basic and acidic residues" evidence="1">
    <location>
        <begin position="76"/>
        <end position="94"/>
    </location>
</feature>
<evidence type="ECO:0008006" key="4">
    <source>
        <dbReference type="Google" id="ProtNLM"/>
    </source>
</evidence>